<feature type="compositionally biased region" description="Polar residues" evidence="2">
    <location>
        <begin position="103"/>
        <end position="119"/>
    </location>
</feature>
<dbReference type="AlphaFoldDB" id="A0AAJ0BDP6"/>
<feature type="compositionally biased region" description="Polar residues" evidence="2">
    <location>
        <begin position="66"/>
        <end position="77"/>
    </location>
</feature>
<dbReference type="Proteomes" id="UP001239445">
    <property type="component" value="Unassembled WGS sequence"/>
</dbReference>
<feature type="compositionally biased region" description="Low complexity" evidence="2">
    <location>
        <begin position="133"/>
        <end position="160"/>
    </location>
</feature>
<proteinExistence type="predicted"/>
<evidence type="ECO:0000256" key="2">
    <source>
        <dbReference type="SAM" id="MobiDB-lite"/>
    </source>
</evidence>
<feature type="region of interest" description="Disordered" evidence="2">
    <location>
        <begin position="464"/>
        <end position="484"/>
    </location>
</feature>
<keyword evidence="4" id="KW-1185">Reference proteome</keyword>
<feature type="region of interest" description="Disordered" evidence="2">
    <location>
        <begin position="1"/>
        <end position="194"/>
    </location>
</feature>
<protein>
    <recommendedName>
        <fullName evidence="5">SWI5-dependent HO expression protein 3</fullName>
    </recommendedName>
</protein>
<evidence type="ECO:0008006" key="5">
    <source>
        <dbReference type="Google" id="ProtNLM"/>
    </source>
</evidence>
<name>A0AAJ0BDP6_9PEZI</name>
<feature type="coiled-coil region" evidence="1">
    <location>
        <begin position="293"/>
        <end position="369"/>
    </location>
</feature>
<feature type="compositionally biased region" description="Basic residues" evidence="2">
    <location>
        <begin position="1"/>
        <end position="10"/>
    </location>
</feature>
<accession>A0AAJ0BDP6</accession>
<evidence type="ECO:0000313" key="4">
    <source>
        <dbReference type="Proteomes" id="UP001239445"/>
    </source>
</evidence>
<keyword evidence="1" id="KW-0175">Coiled coil</keyword>
<gene>
    <name evidence="3" type="ORF">QBC47DRAFT_383025</name>
</gene>
<sequence length="508" mass="55983">MRNRLVKLRPHSKEIAGFPIHQDGGQGGNLASARSSTDTGQGAPSQPEKTILIRPPRPQHPPEASGRSTLTLASEGTINAAMSRAPTHGTGRKPLPSIPVYLQQPQLPVRSNTIRTVTSFDDRPRHSDDSSADDTSSPSASRNSGFSSSLNSNASMSSASQDATPTQNGSRKVSGGGARSRGSPAIQQDGFLDVPRTVSARSSVEIPQRESSLSATSGLSSTVYANAEPPPGGGVGATDASAHAAGEAHFSSSNGWDSTVGKAGLGKTGRVINRLVSDNEALKRDIHIERLRAEESKQAVKVLEDKLEQTISHYESRLLEANVNKALLVRKERQVETLQASVELERKRAADAREREQMWKDEMEKVRAEAARKTDEATNYAALMEGRYNAISSHWRDQGEEVKKAMGEMKARIGQLLEERRRDDDRIETLRELCDQQDGNIRELREQKERIAAQFERYKEEQEGSLREIKTKAREREEEQERTLAESKAVLDKLRWALNVKDKVEWAQ</sequence>
<comment type="caution">
    <text evidence="3">The sequence shown here is derived from an EMBL/GenBank/DDBJ whole genome shotgun (WGS) entry which is preliminary data.</text>
</comment>
<evidence type="ECO:0000313" key="3">
    <source>
        <dbReference type="EMBL" id="KAK1755193.1"/>
    </source>
</evidence>
<evidence type="ECO:0000256" key="1">
    <source>
        <dbReference type="SAM" id="Coils"/>
    </source>
</evidence>
<feature type="compositionally biased region" description="Polar residues" evidence="2">
    <location>
        <begin position="32"/>
        <end position="48"/>
    </location>
</feature>
<feature type="compositionally biased region" description="Basic and acidic residues" evidence="2">
    <location>
        <begin position="120"/>
        <end position="129"/>
    </location>
</feature>
<reference evidence="3" key="1">
    <citation type="submission" date="2023-06" db="EMBL/GenBank/DDBJ databases">
        <title>Genome-scale phylogeny and comparative genomics of the fungal order Sordariales.</title>
        <authorList>
            <consortium name="Lawrence Berkeley National Laboratory"/>
            <person name="Hensen N."/>
            <person name="Bonometti L."/>
            <person name="Westerberg I."/>
            <person name="Brannstrom I.O."/>
            <person name="Guillou S."/>
            <person name="Cros-Aarteil S."/>
            <person name="Calhoun S."/>
            <person name="Haridas S."/>
            <person name="Kuo A."/>
            <person name="Mondo S."/>
            <person name="Pangilinan J."/>
            <person name="Riley R."/>
            <person name="Labutti K."/>
            <person name="Andreopoulos B."/>
            <person name="Lipzen A."/>
            <person name="Chen C."/>
            <person name="Yanf M."/>
            <person name="Daum C."/>
            <person name="Ng V."/>
            <person name="Clum A."/>
            <person name="Steindorff A."/>
            <person name="Ohm R."/>
            <person name="Martin F."/>
            <person name="Silar P."/>
            <person name="Natvig D."/>
            <person name="Lalanne C."/>
            <person name="Gautier V."/>
            <person name="Ament-Velasquez S.L."/>
            <person name="Kruys A."/>
            <person name="Hutchinson M.I."/>
            <person name="Powell A.J."/>
            <person name="Barry K."/>
            <person name="Miller A.N."/>
            <person name="Grigoriev I.V."/>
            <person name="Debuchy R."/>
            <person name="Gladieux P."/>
            <person name="Thoren M.H."/>
            <person name="Johannesson H."/>
        </authorList>
    </citation>
    <scope>NUCLEOTIDE SEQUENCE</scope>
    <source>
        <strain evidence="3">PSN4</strain>
    </source>
</reference>
<feature type="region of interest" description="Disordered" evidence="2">
    <location>
        <begin position="222"/>
        <end position="241"/>
    </location>
</feature>
<organism evidence="3 4">
    <name type="scientific">Echria macrotheca</name>
    <dbReference type="NCBI Taxonomy" id="438768"/>
    <lineage>
        <taxon>Eukaryota</taxon>
        <taxon>Fungi</taxon>
        <taxon>Dikarya</taxon>
        <taxon>Ascomycota</taxon>
        <taxon>Pezizomycotina</taxon>
        <taxon>Sordariomycetes</taxon>
        <taxon>Sordariomycetidae</taxon>
        <taxon>Sordariales</taxon>
        <taxon>Schizotheciaceae</taxon>
        <taxon>Echria</taxon>
    </lineage>
</organism>
<dbReference type="EMBL" id="MU839834">
    <property type="protein sequence ID" value="KAK1755193.1"/>
    <property type="molecule type" value="Genomic_DNA"/>
</dbReference>